<keyword evidence="5 7" id="KW-0472">Membrane</keyword>
<feature type="domain" description="EamA" evidence="8">
    <location>
        <begin position="210"/>
        <end position="339"/>
    </location>
</feature>
<gene>
    <name evidence="9" type="ORF">CYMTET_2794</name>
</gene>
<accession>A0AAE0LLQ4</accession>
<dbReference type="EMBL" id="LGRX02000040">
    <property type="protein sequence ID" value="KAK3289787.1"/>
    <property type="molecule type" value="Genomic_DNA"/>
</dbReference>
<name>A0AAE0LLQ4_9CHLO</name>
<feature type="transmembrane region" description="Helical" evidence="7">
    <location>
        <begin position="236"/>
        <end position="259"/>
    </location>
</feature>
<comment type="caution">
    <text evidence="9">The sequence shown here is derived from an EMBL/GenBank/DDBJ whole genome shotgun (WGS) entry which is preliminary data.</text>
</comment>
<feature type="transmembrane region" description="Helical" evidence="7">
    <location>
        <begin position="265"/>
        <end position="285"/>
    </location>
</feature>
<sequence length="343" mass="36682">MRGGNEKRWSKTSAKHCREPSEAPPRQCNRSILIEPLLFLWGGSEHSGICCAVLSSLLYSIMGLLVKMLARDEIPSFETALCRSALVGIFASFGVLHNGESLLGVQEVRHLLAGRAAAALAANLCFFYSLSEMSLKNAAVINLTSPMFTAIASSLILQESWGGNEFCGMLGSFAGVLLIAQPPFMIGAVRHENLEDDVEMKGSPVAVAVGLLGAACAGCAYTLVRAAGRRGLETAFLPVLWFSFTSVPVAATFLCLLQQPVWPQLHAMLGMAAVGLLGFGGQLLMSRALQLERATRATSMQYLKVLFSFLLSTLFLHESPTWSSVIGALLIVGSTTLIIANIS</sequence>
<dbReference type="PANTHER" id="PTHR22911">
    <property type="entry name" value="ACYL-MALONYL CONDENSING ENZYME-RELATED"/>
    <property type="match status" value="1"/>
</dbReference>
<evidence type="ECO:0000256" key="4">
    <source>
        <dbReference type="ARBA" id="ARBA00022989"/>
    </source>
</evidence>
<keyword evidence="4 7" id="KW-1133">Transmembrane helix</keyword>
<evidence type="ECO:0000256" key="3">
    <source>
        <dbReference type="ARBA" id="ARBA00022692"/>
    </source>
</evidence>
<feature type="domain" description="EamA" evidence="8">
    <location>
        <begin position="47"/>
        <end position="180"/>
    </location>
</feature>
<protein>
    <recommendedName>
        <fullName evidence="8">EamA domain-containing protein</fullName>
    </recommendedName>
</protein>
<keyword evidence="3 7" id="KW-0812">Transmembrane</keyword>
<dbReference type="Pfam" id="PF00892">
    <property type="entry name" value="EamA"/>
    <property type="match status" value="2"/>
</dbReference>
<evidence type="ECO:0000313" key="10">
    <source>
        <dbReference type="Proteomes" id="UP001190700"/>
    </source>
</evidence>
<dbReference type="PANTHER" id="PTHR22911:SF6">
    <property type="entry name" value="SOLUTE CARRIER FAMILY 35 MEMBER G1"/>
    <property type="match status" value="1"/>
</dbReference>
<organism evidence="9 10">
    <name type="scientific">Cymbomonas tetramitiformis</name>
    <dbReference type="NCBI Taxonomy" id="36881"/>
    <lineage>
        <taxon>Eukaryota</taxon>
        <taxon>Viridiplantae</taxon>
        <taxon>Chlorophyta</taxon>
        <taxon>Pyramimonadophyceae</taxon>
        <taxon>Pyramimonadales</taxon>
        <taxon>Pyramimonadaceae</taxon>
        <taxon>Cymbomonas</taxon>
    </lineage>
</organism>
<feature type="transmembrane region" description="Helical" evidence="7">
    <location>
        <begin position="322"/>
        <end position="342"/>
    </location>
</feature>
<feature type="region of interest" description="Disordered" evidence="6">
    <location>
        <begin position="1"/>
        <end position="24"/>
    </location>
</feature>
<dbReference type="AlphaFoldDB" id="A0AAE0LLQ4"/>
<feature type="transmembrane region" description="Helical" evidence="7">
    <location>
        <begin position="297"/>
        <end position="316"/>
    </location>
</feature>
<comment type="similarity">
    <text evidence="2">Belongs to the drug/metabolite transporter (DMT) superfamily. Plant drug/metabolite exporter (P-DME) (TC 2.A.7.4) family.</text>
</comment>
<evidence type="ECO:0000256" key="6">
    <source>
        <dbReference type="SAM" id="MobiDB-lite"/>
    </source>
</evidence>
<feature type="transmembrane region" description="Helical" evidence="7">
    <location>
        <begin position="205"/>
        <end position="224"/>
    </location>
</feature>
<dbReference type="InterPro" id="IPR037185">
    <property type="entry name" value="EmrE-like"/>
</dbReference>
<dbReference type="InterPro" id="IPR000620">
    <property type="entry name" value="EamA_dom"/>
</dbReference>
<evidence type="ECO:0000259" key="8">
    <source>
        <dbReference type="Pfam" id="PF00892"/>
    </source>
</evidence>
<evidence type="ECO:0000256" key="7">
    <source>
        <dbReference type="SAM" id="Phobius"/>
    </source>
</evidence>
<proteinExistence type="inferred from homology"/>
<dbReference type="GO" id="GO:0016020">
    <property type="term" value="C:membrane"/>
    <property type="evidence" value="ECO:0007669"/>
    <property type="project" value="UniProtKB-SubCell"/>
</dbReference>
<keyword evidence="10" id="KW-1185">Reference proteome</keyword>
<dbReference type="Proteomes" id="UP001190700">
    <property type="component" value="Unassembled WGS sequence"/>
</dbReference>
<feature type="transmembrane region" description="Helical" evidence="7">
    <location>
        <begin position="137"/>
        <end position="157"/>
    </location>
</feature>
<feature type="transmembrane region" description="Helical" evidence="7">
    <location>
        <begin position="166"/>
        <end position="185"/>
    </location>
</feature>
<dbReference type="SUPFAM" id="SSF103481">
    <property type="entry name" value="Multidrug resistance efflux transporter EmrE"/>
    <property type="match status" value="2"/>
</dbReference>
<evidence type="ECO:0000256" key="2">
    <source>
        <dbReference type="ARBA" id="ARBA00007635"/>
    </source>
</evidence>
<feature type="transmembrane region" description="Helical" evidence="7">
    <location>
        <begin position="112"/>
        <end position="131"/>
    </location>
</feature>
<evidence type="ECO:0000256" key="1">
    <source>
        <dbReference type="ARBA" id="ARBA00004141"/>
    </source>
</evidence>
<evidence type="ECO:0000256" key="5">
    <source>
        <dbReference type="ARBA" id="ARBA00023136"/>
    </source>
</evidence>
<comment type="subcellular location">
    <subcellularLocation>
        <location evidence="1">Membrane</location>
        <topology evidence="1">Multi-pass membrane protein</topology>
    </subcellularLocation>
</comment>
<evidence type="ECO:0000313" key="9">
    <source>
        <dbReference type="EMBL" id="KAK3289787.1"/>
    </source>
</evidence>
<reference evidence="9 10" key="1">
    <citation type="journal article" date="2015" name="Genome Biol. Evol.">
        <title>Comparative Genomics of a Bacterivorous Green Alga Reveals Evolutionary Causalities and Consequences of Phago-Mixotrophic Mode of Nutrition.</title>
        <authorList>
            <person name="Burns J.A."/>
            <person name="Paasch A."/>
            <person name="Narechania A."/>
            <person name="Kim E."/>
        </authorList>
    </citation>
    <scope>NUCLEOTIDE SEQUENCE [LARGE SCALE GENOMIC DNA]</scope>
    <source>
        <strain evidence="9 10">PLY_AMNH</strain>
    </source>
</reference>